<reference evidence="5" key="1">
    <citation type="journal article" date="2020" name="mSystems">
        <title>Genome- and Community-Level Interaction Insights into Carbon Utilization and Element Cycling Functions of Hydrothermarchaeota in Hydrothermal Sediment.</title>
        <authorList>
            <person name="Zhou Z."/>
            <person name="Liu Y."/>
            <person name="Xu W."/>
            <person name="Pan J."/>
            <person name="Luo Z.H."/>
            <person name="Li M."/>
        </authorList>
    </citation>
    <scope>NUCLEOTIDE SEQUENCE [LARGE SCALE GENOMIC DNA]</scope>
    <source>
        <strain evidence="5">SpSt-1071</strain>
    </source>
</reference>
<evidence type="ECO:0000256" key="1">
    <source>
        <dbReference type="ARBA" id="ARBA00022491"/>
    </source>
</evidence>
<evidence type="ECO:0000259" key="4">
    <source>
        <dbReference type="PROSITE" id="PS51000"/>
    </source>
</evidence>
<dbReference type="PANTHER" id="PTHR30363:SF4">
    <property type="entry name" value="GLYCEROL-3-PHOSPHATE REGULON REPRESSOR"/>
    <property type="match status" value="1"/>
</dbReference>
<proteinExistence type="predicted"/>
<dbReference type="InterPro" id="IPR050313">
    <property type="entry name" value="Carb_Metab_HTH_regulators"/>
</dbReference>
<dbReference type="SUPFAM" id="SSF100950">
    <property type="entry name" value="NagB/RpiA/CoA transferase-like"/>
    <property type="match status" value="1"/>
</dbReference>
<dbReference type="AlphaFoldDB" id="A0A7C5VH51"/>
<comment type="caution">
    <text evidence="5">The sequence shown here is derived from an EMBL/GenBank/DDBJ whole genome shotgun (WGS) entry which is preliminary data.</text>
</comment>
<evidence type="ECO:0000256" key="2">
    <source>
        <dbReference type="ARBA" id="ARBA00023015"/>
    </source>
</evidence>
<protein>
    <submittedName>
        <fullName evidence="5">DeoR/GlpR transcriptional regulator</fullName>
    </submittedName>
</protein>
<sequence length="242" mass="26750">MPRRSHDKEVLALLQSHGTLEVGALSRALALHPTTVRRALARLEAKGLVRRLRGKAHLFAAVNYVGDMAREMEKALASKQAIARKAFSLVREGMRIGISGGSTCTLFARMLRAHPVEIYTNAVNIAVELYSYPRTRVHVLEGDLNTYSYELVGPKAVASAARVPELDLLFVGASAINEGGIYMRDTPEAQVARALAERARRVYVLADSRKWGQTAFGFFARMEDVAGWIREDDDGDEGRDPR</sequence>
<keyword evidence="1" id="KW-0678">Repressor</keyword>
<gene>
    <name evidence="5" type="ORF">ENM28_06990</name>
</gene>
<evidence type="ECO:0000313" key="5">
    <source>
        <dbReference type="EMBL" id="HHM68430.1"/>
    </source>
</evidence>
<feature type="domain" description="HTH deoR-type" evidence="4">
    <location>
        <begin position="3"/>
        <end position="58"/>
    </location>
</feature>
<dbReference type="InterPro" id="IPR014036">
    <property type="entry name" value="DeoR-like_C"/>
</dbReference>
<dbReference type="Pfam" id="PF00455">
    <property type="entry name" value="DeoRC"/>
    <property type="match status" value="1"/>
</dbReference>
<dbReference type="InterPro" id="IPR001034">
    <property type="entry name" value="DeoR_HTH"/>
</dbReference>
<dbReference type="Pfam" id="PF08220">
    <property type="entry name" value="HTH_DeoR"/>
    <property type="match status" value="1"/>
</dbReference>
<keyword evidence="2" id="KW-0805">Transcription regulation</keyword>
<dbReference type="Gene3D" id="1.10.10.10">
    <property type="entry name" value="Winged helix-like DNA-binding domain superfamily/Winged helix DNA-binding domain"/>
    <property type="match status" value="1"/>
</dbReference>
<dbReference type="Gene3D" id="3.40.50.1360">
    <property type="match status" value="1"/>
</dbReference>
<dbReference type="PANTHER" id="PTHR30363">
    <property type="entry name" value="HTH-TYPE TRANSCRIPTIONAL REGULATOR SRLR-RELATED"/>
    <property type="match status" value="1"/>
</dbReference>
<name>A0A7C5VH51_9DEIN</name>
<keyword evidence="3" id="KW-0804">Transcription</keyword>
<evidence type="ECO:0000256" key="3">
    <source>
        <dbReference type="ARBA" id="ARBA00023163"/>
    </source>
</evidence>
<dbReference type="InterPro" id="IPR036390">
    <property type="entry name" value="WH_DNA-bd_sf"/>
</dbReference>
<dbReference type="InterPro" id="IPR036388">
    <property type="entry name" value="WH-like_DNA-bd_sf"/>
</dbReference>
<dbReference type="GO" id="GO:0003700">
    <property type="term" value="F:DNA-binding transcription factor activity"/>
    <property type="evidence" value="ECO:0007669"/>
    <property type="project" value="InterPro"/>
</dbReference>
<dbReference type="SUPFAM" id="SSF46785">
    <property type="entry name" value="Winged helix' DNA-binding domain"/>
    <property type="match status" value="1"/>
</dbReference>
<accession>A0A7C5VH51</accession>
<dbReference type="InterPro" id="IPR037171">
    <property type="entry name" value="NagB/RpiA_transferase-like"/>
</dbReference>
<dbReference type="PROSITE" id="PS51000">
    <property type="entry name" value="HTH_DEOR_2"/>
    <property type="match status" value="1"/>
</dbReference>
<dbReference type="SMART" id="SM00420">
    <property type="entry name" value="HTH_DEOR"/>
    <property type="match status" value="1"/>
</dbReference>
<dbReference type="SMART" id="SM01134">
    <property type="entry name" value="DeoRC"/>
    <property type="match status" value="1"/>
</dbReference>
<dbReference type="EMBL" id="DRXE01000253">
    <property type="protein sequence ID" value="HHM68430.1"/>
    <property type="molecule type" value="Genomic_DNA"/>
</dbReference>
<organism evidence="5">
    <name type="scientific">Thermus caliditerrae</name>
    <dbReference type="NCBI Taxonomy" id="1330700"/>
    <lineage>
        <taxon>Bacteria</taxon>
        <taxon>Thermotogati</taxon>
        <taxon>Deinococcota</taxon>
        <taxon>Deinococci</taxon>
        <taxon>Thermales</taxon>
        <taxon>Thermaceae</taxon>
        <taxon>Thermus</taxon>
    </lineage>
</organism>